<sequence>MSTPAATSAPAFESHEITTSESTRSARLKWVIIVDRDLPAGLAVNAAACVAASVGASVGGMLGPSGLDADGAEHPGLPWAGCSILAATPEELLAVRAAVLELNAAASDPTAATTSATTSLTADAATAPGTVHLTDMPQSAQTNRVYDSYLTELAATSAADLRSGVLSIVGPRKKVDRLTKRLALL</sequence>
<organism evidence="1 2">
    <name type="scientific">Subtercola boreus</name>
    <dbReference type="NCBI Taxonomy" id="120213"/>
    <lineage>
        <taxon>Bacteria</taxon>
        <taxon>Bacillati</taxon>
        <taxon>Actinomycetota</taxon>
        <taxon>Actinomycetes</taxon>
        <taxon>Micrococcales</taxon>
        <taxon>Microbacteriaceae</taxon>
        <taxon>Subtercola</taxon>
    </lineage>
</organism>
<reference evidence="1 2" key="1">
    <citation type="submission" date="2017-04" db="EMBL/GenBank/DDBJ databases">
        <title>Comparative genome analysis of Subtercola boreus.</title>
        <authorList>
            <person name="Cho Y.-J."/>
            <person name="Cho A."/>
            <person name="Kim O.-S."/>
            <person name="Lee J.-I."/>
        </authorList>
    </citation>
    <scope>NUCLEOTIDE SEQUENCE [LARGE SCALE GENOMIC DNA]</scope>
    <source>
        <strain evidence="1 2">K300</strain>
    </source>
</reference>
<dbReference type="EMBL" id="NBWZ01000001">
    <property type="protein sequence ID" value="RFA10921.1"/>
    <property type="molecule type" value="Genomic_DNA"/>
</dbReference>
<dbReference type="SUPFAM" id="SSF102462">
    <property type="entry name" value="Peptidyl-tRNA hydrolase II"/>
    <property type="match status" value="1"/>
</dbReference>
<dbReference type="AlphaFoldDB" id="A0A3E0VMH6"/>
<protein>
    <recommendedName>
        <fullName evidence="3">DUF2000 domain-containing protein</fullName>
    </recommendedName>
</protein>
<dbReference type="Proteomes" id="UP000256486">
    <property type="component" value="Unassembled WGS sequence"/>
</dbReference>
<dbReference type="InterPro" id="IPR023476">
    <property type="entry name" value="Pep_tRNA_hydro_II_dom_sf"/>
</dbReference>
<evidence type="ECO:0000313" key="2">
    <source>
        <dbReference type="Proteomes" id="UP000256486"/>
    </source>
</evidence>
<dbReference type="InterPro" id="IPR018988">
    <property type="entry name" value="DUF2000"/>
</dbReference>
<name>A0A3E0VMH6_9MICO</name>
<dbReference type="Gene3D" id="3.40.1490.10">
    <property type="entry name" value="Bit1"/>
    <property type="match status" value="1"/>
</dbReference>
<keyword evidence="2" id="KW-1185">Reference proteome</keyword>
<dbReference type="OrthoDB" id="3692042at2"/>
<dbReference type="Pfam" id="PF09391">
    <property type="entry name" value="DUF2000"/>
    <property type="match status" value="2"/>
</dbReference>
<proteinExistence type="predicted"/>
<dbReference type="RefSeq" id="WP_116416297.1">
    <property type="nucleotide sequence ID" value="NZ_NBWZ01000001.1"/>
</dbReference>
<accession>A0A3E0VMH6</accession>
<comment type="caution">
    <text evidence="1">The sequence shown here is derived from an EMBL/GenBank/DDBJ whole genome shotgun (WGS) entry which is preliminary data.</text>
</comment>
<gene>
    <name evidence="1" type="ORF">B7R54_18190</name>
</gene>
<evidence type="ECO:0008006" key="3">
    <source>
        <dbReference type="Google" id="ProtNLM"/>
    </source>
</evidence>
<evidence type="ECO:0000313" key="1">
    <source>
        <dbReference type="EMBL" id="RFA10921.1"/>
    </source>
</evidence>